<dbReference type="Proteomes" id="UP000001935">
    <property type="component" value="Chromosome"/>
</dbReference>
<evidence type="ECO:0000313" key="2">
    <source>
        <dbReference type="Proteomes" id="UP000001935"/>
    </source>
</evidence>
<dbReference type="KEGG" id="ade:Adeh_2314"/>
<accession>Q2IKA3</accession>
<proteinExistence type="predicted"/>
<evidence type="ECO:0000313" key="1">
    <source>
        <dbReference type="EMBL" id="ABC82084.1"/>
    </source>
</evidence>
<dbReference type="HOGENOM" id="CLU_1955016_0_0_7"/>
<organism evidence="1 2">
    <name type="scientific">Anaeromyxobacter dehalogenans (strain 2CP-C)</name>
    <dbReference type="NCBI Taxonomy" id="290397"/>
    <lineage>
        <taxon>Bacteria</taxon>
        <taxon>Pseudomonadati</taxon>
        <taxon>Myxococcota</taxon>
        <taxon>Myxococcia</taxon>
        <taxon>Myxococcales</taxon>
        <taxon>Cystobacterineae</taxon>
        <taxon>Anaeromyxobacteraceae</taxon>
        <taxon>Anaeromyxobacter</taxon>
    </lineage>
</organism>
<sequence>MRIPLVALLSILGLCTVGCEDEACQDVNCSPCPRSGDLTIMDSVSSGVVPGAAVSGGSVTWACTDAGGATRCTTGTEQLPDAVVSVTVTAPGYVSQDVQLTPVEGAPGKCCAGCITYSPSVVALVRAP</sequence>
<protein>
    <recommendedName>
        <fullName evidence="3">Carboxypeptidase regulatory-like domain-containing protein</fullName>
    </recommendedName>
</protein>
<dbReference type="EMBL" id="CP000251">
    <property type="protein sequence ID" value="ABC82084.1"/>
    <property type="molecule type" value="Genomic_DNA"/>
</dbReference>
<dbReference type="RefSeq" id="WP_011421366.1">
    <property type="nucleotide sequence ID" value="NC_007760.1"/>
</dbReference>
<evidence type="ECO:0008006" key="3">
    <source>
        <dbReference type="Google" id="ProtNLM"/>
    </source>
</evidence>
<dbReference type="AlphaFoldDB" id="Q2IKA3"/>
<reference evidence="1 2" key="1">
    <citation type="submission" date="2006-01" db="EMBL/GenBank/DDBJ databases">
        <title>Complete sequence of Anaeromyxobacter dehalogenans 2CP-C.</title>
        <authorList>
            <consortium name="US DOE Joint Genome Institute"/>
            <person name="Copeland A."/>
            <person name="Lucas S."/>
            <person name="Lapidus A."/>
            <person name="Barry K."/>
            <person name="Detter J.C."/>
            <person name="Glavina T."/>
            <person name="Hammon N."/>
            <person name="Israni S."/>
            <person name="Pitluck S."/>
            <person name="Brettin T."/>
            <person name="Bruce D."/>
            <person name="Han C."/>
            <person name="Tapia R."/>
            <person name="Gilna P."/>
            <person name="Kiss H."/>
            <person name="Schmutz J."/>
            <person name="Larimer F."/>
            <person name="Land M."/>
            <person name="Kyrpides N."/>
            <person name="Anderson I."/>
            <person name="Sanford R.A."/>
            <person name="Ritalahti K.M."/>
            <person name="Thomas H.S."/>
            <person name="Kirby J.R."/>
            <person name="Zhulin I.B."/>
            <person name="Loeffler F.E."/>
            <person name="Richardson P."/>
        </authorList>
    </citation>
    <scope>NUCLEOTIDE SEQUENCE [LARGE SCALE GENOMIC DNA]</scope>
    <source>
        <strain evidence="1 2">2CP-C</strain>
    </source>
</reference>
<name>Q2IKA3_ANADE</name>
<gene>
    <name evidence="1" type="ordered locus">Adeh_2314</name>
</gene>